<protein>
    <submittedName>
        <fullName evidence="10">Threonine/serine exporter family protein</fullName>
    </submittedName>
</protein>
<dbReference type="GO" id="GO:0005886">
    <property type="term" value="C:plasma membrane"/>
    <property type="evidence" value="ECO:0007669"/>
    <property type="project" value="UniProtKB-SubCell"/>
</dbReference>
<keyword evidence="2" id="KW-1003">Cell membrane</keyword>
<evidence type="ECO:0000256" key="7">
    <source>
        <dbReference type="ARBA" id="ARBA00034125"/>
    </source>
</evidence>
<sequence>MGGAVMELFLPCLYAFLACLGFCVLFRINGLGAVLCSLGGALAWLVYLLTGSAMGENDILQYFWAAVFLSAYAEVMARVRKCPATGYLLIAFIPLVPGAGIYNMMDAALRGDTQDFLTTGLHTLSIAGALAVGVLIVSSLVRMYNMLQRRRRTGKEEGP</sequence>
<reference evidence="10" key="2">
    <citation type="submission" date="2021-04" db="EMBL/GenBank/DDBJ databases">
        <authorList>
            <person name="Gilroy R."/>
        </authorList>
    </citation>
    <scope>NUCLEOTIDE SEQUENCE</scope>
    <source>
        <strain evidence="10">CHK33-7979</strain>
    </source>
</reference>
<feature type="transmembrane region" description="Helical" evidence="8">
    <location>
        <begin position="124"/>
        <end position="145"/>
    </location>
</feature>
<comment type="caution">
    <text evidence="10">The sequence shown here is derived from an EMBL/GenBank/DDBJ whole genome shotgun (WGS) entry which is preliminary data.</text>
</comment>
<feature type="domain" description="Threonine/Serine exporter ThrE" evidence="9">
    <location>
        <begin position="12"/>
        <end position="139"/>
    </location>
</feature>
<evidence type="ECO:0000259" key="9">
    <source>
        <dbReference type="Pfam" id="PF12821"/>
    </source>
</evidence>
<evidence type="ECO:0000313" key="11">
    <source>
        <dbReference type="Proteomes" id="UP000886824"/>
    </source>
</evidence>
<evidence type="ECO:0000313" key="10">
    <source>
        <dbReference type="EMBL" id="HIY74287.1"/>
    </source>
</evidence>
<feature type="transmembrane region" description="Helical" evidence="8">
    <location>
        <begin position="59"/>
        <end position="77"/>
    </location>
</feature>
<comment type="similarity">
    <text evidence="7">Belongs to the ThrE exporter (TC 2.A.79) family.</text>
</comment>
<name>A0A9D1Z6F0_9FIRM</name>
<dbReference type="GO" id="GO:0015744">
    <property type="term" value="P:succinate transport"/>
    <property type="evidence" value="ECO:0007669"/>
    <property type="project" value="TreeGrafter"/>
</dbReference>
<keyword evidence="6 8" id="KW-0472">Membrane</keyword>
<feature type="transmembrane region" description="Helical" evidence="8">
    <location>
        <begin position="33"/>
        <end position="53"/>
    </location>
</feature>
<keyword evidence="3" id="KW-0997">Cell inner membrane</keyword>
<evidence type="ECO:0000256" key="8">
    <source>
        <dbReference type="SAM" id="Phobius"/>
    </source>
</evidence>
<dbReference type="PANTHER" id="PTHR34390">
    <property type="entry name" value="UPF0442 PROTEIN YJJB-RELATED"/>
    <property type="match status" value="1"/>
</dbReference>
<dbReference type="Proteomes" id="UP000886824">
    <property type="component" value="Unassembled WGS sequence"/>
</dbReference>
<organism evidence="10 11">
    <name type="scientific">Candidatus Intestinimonas merdavium</name>
    <dbReference type="NCBI Taxonomy" id="2838622"/>
    <lineage>
        <taxon>Bacteria</taxon>
        <taxon>Bacillati</taxon>
        <taxon>Bacillota</taxon>
        <taxon>Clostridia</taxon>
        <taxon>Eubacteriales</taxon>
        <taxon>Intestinimonas</taxon>
    </lineage>
</organism>
<evidence type="ECO:0000256" key="4">
    <source>
        <dbReference type="ARBA" id="ARBA00022692"/>
    </source>
</evidence>
<evidence type="ECO:0000256" key="2">
    <source>
        <dbReference type="ARBA" id="ARBA00022475"/>
    </source>
</evidence>
<reference evidence="10" key="1">
    <citation type="journal article" date="2021" name="PeerJ">
        <title>Extensive microbial diversity within the chicken gut microbiome revealed by metagenomics and culture.</title>
        <authorList>
            <person name="Gilroy R."/>
            <person name="Ravi A."/>
            <person name="Getino M."/>
            <person name="Pursley I."/>
            <person name="Horton D.L."/>
            <person name="Alikhan N.F."/>
            <person name="Baker D."/>
            <person name="Gharbi K."/>
            <person name="Hall N."/>
            <person name="Watson M."/>
            <person name="Adriaenssens E.M."/>
            <person name="Foster-Nyarko E."/>
            <person name="Jarju S."/>
            <person name="Secka A."/>
            <person name="Antonio M."/>
            <person name="Oren A."/>
            <person name="Chaudhuri R.R."/>
            <person name="La Ragione R."/>
            <person name="Hildebrand F."/>
            <person name="Pallen M.J."/>
        </authorList>
    </citation>
    <scope>NUCLEOTIDE SEQUENCE</scope>
    <source>
        <strain evidence="10">CHK33-7979</strain>
    </source>
</reference>
<keyword evidence="5 8" id="KW-1133">Transmembrane helix</keyword>
<feature type="transmembrane region" description="Helical" evidence="8">
    <location>
        <begin position="84"/>
        <end position="104"/>
    </location>
</feature>
<accession>A0A9D1Z6F0</accession>
<evidence type="ECO:0000256" key="1">
    <source>
        <dbReference type="ARBA" id="ARBA00004651"/>
    </source>
</evidence>
<dbReference type="PANTHER" id="PTHR34390:SF1">
    <property type="entry name" value="SUCCINATE TRANSPORTER SUBUNIT YJJB-RELATED"/>
    <property type="match status" value="1"/>
</dbReference>
<dbReference type="InterPro" id="IPR024528">
    <property type="entry name" value="ThrE_2"/>
</dbReference>
<evidence type="ECO:0000256" key="6">
    <source>
        <dbReference type="ARBA" id="ARBA00023136"/>
    </source>
</evidence>
<gene>
    <name evidence="10" type="ORF">H9826_10025</name>
</gene>
<dbReference type="EMBL" id="DXCX01000103">
    <property type="protein sequence ID" value="HIY74287.1"/>
    <property type="molecule type" value="Genomic_DNA"/>
</dbReference>
<dbReference type="InterPro" id="IPR050539">
    <property type="entry name" value="ThrE_Dicarb/AminoAcid_Exp"/>
</dbReference>
<comment type="subcellular location">
    <subcellularLocation>
        <location evidence="1">Cell membrane</location>
        <topology evidence="1">Multi-pass membrane protein</topology>
    </subcellularLocation>
</comment>
<proteinExistence type="inferred from homology"/>
<evidence type="ECO:0000256" key="3">
    <source>
        <dbReference type="ARBA" id="ARBA00022519"/>
    </source>
</evidence>
<dbReference type="Pfam" id="PF12821">
    <property type="entry name" value="ThrE_2"/>
    <property type="match status" value="1"/>
</dbReference>
<keyword evidence="4 8" id="KW-0812">Transmembrane</keyword>
<evidence type="ECO:0000256" key="5">
    <source>
        <dbReference type="ARBA" id="ARBA00022989"/>
    </source>
</evidence>
<dbReference type="AlphaFoldDB" id="A0A9D1Z6F0"/>
<feature type="transmembrane region" description="Helical" evidence="8">
    <location>
        <begin position="6"/>
        <end position="26"/>
    </location>
</feature>